<dbReference type="KEGG" id="als:DJ013_04010"/>
<evidence type="ECO:0000313" key="3">
    <source>
        <dbReference type="Proteomes" id="UP000249873"/>
    </source>
</evidence>
<accession>A0A2Z4G8E2</accession>
<keyword evidence="1" id="KW-1133">Transmembrane helix</keyword>
<dbReference type="EMBL" id="CP029480">
    <property type="protein sequence ID" value="AWV97380.1"/>
    <property type="molecule type" value="Genomic_DNA"/>
</dbReference>
<keyword evidence="3" id="KW-1185">Reference proteome</keyword>
<name>A0A2Z4G8E2_9BACT</name>
<evidence type="ECO:0000313" key="2">
    <source>
        <dbReference type="EMBL" id="AWV97380.1"/>
    </source>
</evidence>
<gene>
    <name evidence="2" type="ORF">DJ013_04010</name>
</gene>
<proteinExistence type="predicted"/>
<keyword evidence="1" id="KW-0472">Membrane</keyword>
<dbReference type="RefSeq" id="WP_111370482.1">
    <property type="nucleotide sequence ID" value="NZ_CP029480.1"/>
</dbReference>
<dbReference type="OrthoDB" id="953972at2"/>
<dbReference type="AlphaFoldDB" id="A0A2Z4G8E2"/>
<feature type="transmembrane region" description="Helical" evidence="1">
    <location>
        <begin position="111"/>
        <end position="129"/>
    </location>
</feature>
<evidence type="ECO:0000256" key="1">
    <source>
        <dbReference type="SAM" id="Phobius"/>
    </source>
</evidence>
<sequence length="160" mass="17208">MNQTLRPTFLTVLCILTFIGSGSSIFSSFSNYQNAEIAVGVGNEALEQVMDNIEDELDSEEEANIFEKIMGSVTDGLTVENVKNIALANGISAILTLIGAILMWGLDKKGFWLYIFGTIVAILAPIMIYEGMMGAMAGGGAAFIGILFCVLYGVNVKHLR</sequence>
<evidence type="ECO:0008006" key="4">
    <source>
        <dbReference type="Google" id="ProtNLM"/>
    </source>
</evidence>
<protein>
    <recommendedName>
        <fullName evidence="4">DUF4064 domain-containing protein</fullName>
    </recommendedName>
</protein>
<feature type="transmembrane region" description="Helical" evidence="1">
    <location>
        <begin position="135"/>
        <end position="154"/>
    </location>
</feature>
<dbReference type="Proteomes" id="UP000249873">
    <property type="component" value="Chromosome"/>
</dbReference>
<reference evidence="2 3" key="1">
    <citation type="submission" date="2018-05" db="EMBL/GenBank/DDBJ databases">
        <title>Complete genome sequence of Arcticibacterium luteifluviistationis SM1504T, a cytophagaceae bacterium isolated from Arctic surface seawater.</title>
        <authorList>
            <person name="Li Y."/>
            <person name="Qin Q.-L."/>
        </authorList>
    </citation>
    <scope>NUCLEOTIDE SEQUENCE [LARGE SCALE GENOMIC DNA]</scope>
    <source>
        <strain evidence="2 3">SM1504</strain>
    </source>
</reference>
<feature type="transmembrane region" description="Helical" evidence="1">
    <location>
        <begin position="85"/>
        <end position="104"/>
    </location>
</feature>
<keyword evidence="1" id="KW-0812">Transmembrane</keyword>
<organism evidence="2 3">
    <name type="scientific">Arcticibacterium luteifluviistationis</name>
    <dbReference type="NCBI Taxonomy" id="1784714"/>
    <lineage>
        <taxon>Bacteria</taxon>
        <taxon>Pseudomonadati</taxon>
        <taxon>Bacteroidota</taxon>
        <taxon>Cytophagia</taxon>
        <taxon>Cytophagales</taxon>
        <taxon>Leadbetterellaceae</taxon>
        <taxon>Arcticibacterium</taxon>
    </lineage>
</organism>